<reference evidence="1 2" key="2">
    <citation type="submission" date="2018-08" db="EMBL/GenBank/DDBJ databases">
        <authorList>
            <person name="Laetsch R D."/>
            <person name="Stevens L."/>
            <person name="Kumar S."/>
            <person name="Blaxter L. M."/>
        </authorList>
    </citation>
    <scope>NUCLEOTIDE SEQUENCE [LARGE SCALE GENOMIC DNA]</scope>
</reference>
<evidence type="ECO:0000313" key="2">
    <source>
        <dbReference type="Proteomes" id="UP000271087"/>
    </source>
</evidence>
<gene>
    <name evidence="1" type="ORF">NOO_LOCUS2205</name>
</gene>
<dbReference type="Gene3D" id="1.25.10.10">
    <property type="entry name" value="Leucine-rich Repeat Variant"/>
    <property type="match status" value="1"/>
</dbReference>
<proteinExistence type="predicted"/>
<evidence type="ECO:0000313" key="1">
    <source>
        <dbReference type="EMBL" id="VDK65789.1"/>
    </source>
</evidence>
<name>A0A182E2K4_ONCOC</name>
<dbReference type="WBParaSite" id="nOo.2.0.1.t02205-RA">
    <property type="protein sequence ID" value="nOo.2.0.1.t02205-RA"/>
    <property type="gene ID" value="nOo.2.0.1.g02205"/>
</dbReference>
<dbReference type="AlphaFoldDB" id="A0A182E2K4"/>
<dbReference type="OrthoDB" id="10250458at2759"/>
<dbReference type="InterPro" id="IPR050693">
    <property type="entry name" value="Hsp70_NEF-Inhibitors"/>
</dbReference>
<reference evidence="3" key="1">
    <citation type="submission" date="2016-06" db="UniProtKB">
        <authorList>
            <consortium name="WormBaseParasite"/>
        </authorList>
    </citation>
    <scope>IDENTIFICATION</scope>
</reference>
<protein>
    <submittedName>
        <fullName evidence="3">Fes1 domain-containing protein</fullName>
    </submittedName>
</protein>
<dbReference type="PANTHER" id="PTHR19316:SF18">
    <property type="entry name" value="HSP70-BINDING PROTEIN 1"/>
    <property type="match status" value="1"/>
</dbReference>
<evidence type="ECO:0000313" key="3">
    <source>
        <dbReference type="WBParaSite" id="nOo.2.0.1.t02205-RA"/>
    </source>
</evidence>
<dbReference type="SUPFAM" id="SSF48371">
    <property type="entry name" value="ARM repeat"/>
    <property type="match status" value="1"/>
</dbReference>
<dbReference type="PANTHER" id="PTHR19316">
    <property type="entry name" value="PROTEIN FOLDING REGULATOR"/>
    <property type="match status" value="1"/>
</dbReference>
<dbReference type="GO" id="GO:0000774">
    <property type="term" value="F:adenyl-nucleotide exchange factor activity"/>
    <property type="evidence" value="ECO:0007669"/>
    <property type="project" value="TreeGrafter"/>
</dbReference>
<dbReference type="Proteomes" id="UP000271087">
    <property type="component" value="Unassembled WGS sequence"/>
</dbReference>
<dbReference type="GO" id="GO:0005783">
    <property type="term" value="C:endoplasmic reticulum"/>
    <property type="evidence" value="ECO:0007669"/>
    <property type="project" value="TreeGrafter"/>
</dbReference>
<dbReference type="EMBL" id="UYRW01000327">
    <property type="protein sequence ID" value="VDK65789.1"/>
    <property type="molecule type" value="Genomic_DNA"/>
</dbReference>
<dbReference type="InterPro" id="IPR016024">
    <property type="entry name" value="ARM-type_fold"/>
</dbReference>
<sequence>MGEQNVVSPQCWSKLLCLAQSANNGSGEKSSQLMSKQDQKFVENAMAEAMHLTDPVRHMTKHIEQLKLIGKTSKDDVDNVKEIVDSLEELVCDIDYAADFCKLNGLVEVIRLMKSDCDSVRCEMTRLIPLLAQNNPYVQDVILQTDLLPYLLTILEEINASEDLLAKSLSSLSSIVRTHEKAFRQVLVACQFYQLKGLEKFENVFRKAVDMHYFKVADKAVLVTTSIAISLGPDVKQYNVFPVLFRMALQLSPNSAGCSYFLDYLMNNITDKEDNSGFTSDEFKMNLIELDNQSKRQLYDFLERQLKHEGRLPHEDCLRSFLKEMDVILNEDTKNVKFEVSKTSSNS</sequence>
<dbReference type="STRING" id="42157.A0A182E2K4"/>
<keyword evidence="2" id="KW-1185">Reference proteome</keyword>
<organism evidence="3">
    <name type="scientific">Onchocerca ochengi</name>
    <name type="common">Filarial nematode worm</name>
    <dbReference type="NCBI Taxonomy" id="42157"/>
    <lineage>
        <taxon>Eukaryota</taxon>
        <taxon>Metazoa</taxon>
        <taxon>Ecdysozoa</taxon>
        <taxon>Nematoda</taxon>
        <taxon>Chromadorea</taxon>
        <taxon>Rhabditida</taxon>
        <taxon>Spirurina</taxon>
        <taxon>Spiruromorpha</taxon>
        <taxon>Filarioidea</taxon>
        <taxon>Onchocercidae</taxon>
        <taxon>Onchocerca</taxon>
    </lineage>
</organism>
<accession>A0A182E2K4</accession>
<dbReference type="InterPro" id="IPR011989">
    <property type="entry name" value="ARM-like"/>
</dbReference>